<feature type="non-terminal residue" evidence="1">
    <location>
        <position position="1"/>
    </location>
</feature>
<dbReference type="Proteomes" id="UP000823775">
    <property type="component" value="Unassembled WGS sequence"/>
</dbReference>
<proteinExistence type="predicted"/>
<accession>A0ABS8UW25</accession>
<protein>
    <submittedName>
        <fullName evidence="1">Uncharacterized protein</fullName>
    </submittedName>
</protein>
<name>A0ABS8UW25_DATST</name>
<keyword evidence="2" id="KW-1185">Reference proteome</keyword>
<organism evidence="1 2">
    <name type="scientific">Datura stramonium</name>
    <name type="common">Jimsonweed</name>
    <name type="synonym">Common thornapple</name>
    <dbReference type="NCBI Taxonomy" id="4076"/>
    <lineage>
        <taxon>Eukaryota</taxon>
        <taxon>Viridiplantae</taxon>
        <taxon>Streptophyta</taxon>
        <taxon>Embryophyta</taxon>
        <taxon>Tracheophyta</taxon>
        <taxon>Spermatophyta</taxon>
        <taxon>Magnoliopsida</taxon>
        <taxon>eudicotyledons</taxon>
        <taxon>Gunneridae</taxon>
        <taxon>Pentapetalae</taxon>
        <taxon>asterids</taxon>
        <taxon>lamiids</taxon>
        <taxon>Solanales</taxon>
        <taxon>Solanaceae</taxon>
        <taxon>Solanoideae</taxon>
        <taxon>Datureae</taxon>
        <taxon>Datura</taxon>
    </lineage>
</organism>
<dbReference type="EMBL" id="JACEIK010002807">
    <property type="protein sequence ID" value="MCD9638958.1"/>
    <property type="molecule type" value="Genomic_DNA"/>
</dbReference>
<comment type="caution">
    <text evidence="1">The sequence shown here is derived from an EMBL/GenBank/DDBJ whole genome shotgun (WGS) entry which is preliminary data.</text>
</comment>
<evidence type="ECO:0000313" key="2">
    <source>
        <dbReference type="Proteomes" id="UP000823775"/>
    </source>
</evidence>
<evidence type="ECO:0000313" key="1">
    <source>
        <dbReference type="EMBL" id="MCD9638958.1"/>
    </source>
</evidence>
<sequence>ITRDSYQELLSTVQQRLHTVNEEKIKVDKHLGELQKVLPQVEKGLDAWTSKKKKTTTLIEERQKKLSENQESATTIEDEIYANEKISSLFETKIKELAKAKGRQ</sequence>
<reference evidence="1 2" key="1">
    <citation type="journal article" date="2021" name="BMC Genomics">
        <title>Datura genome reveals duplications of psychoactive alkaloid biosynthetic genes and high mutation rate following tissue culture.</title>
        <authorList>
            <person name="Rajewski A."/>
            <person name="Carter-House D."/>
            <person name="Stajich J."/>
            <person name="Litt A."/>
        </authorList>
    </citation>
    <scope>NUCLEOTIDE SEQUENCE [LARGE SCALE GENOMIC DNA]</scope>
    <source>
        <strain evidence="1">AR-01</strain>
    </source>
</reference>
<gene>
    <name evidence="1" type="ORF">HAX54_023181</name>
</gene>